<evidence type="ECO:0000259" key="2">
    <source>
        <dbReference type="Pfam" id="PF05299"/>
    </source>
</evidence>
<accession>A0ABW1KV39</accession>
<feature type="domain" description="Peptidase M61 N-terminal" evidence="3">
    <location>
        <begin position="32"/>
        <end position="195"/>
    </location>
</feature>
<evidence type="ECO:0000313" key="5">
    <source>
        <dbReference type="Proteomes" id="UP001596116"/>
    </source>
</evidence>
<dbReference type="InterPro" id="IPR027268">
    <property type="entry name" value="Peptidase_M4/M1_CTD_sf"/>
</dbReference>
<gene>
    <name evidence="4" type="ORF">ACFMB1_06440</name>
</gene>
<name>A0ABW1KV39_9PROT</name>
<dbReference type="InterPro" id="IPR024191">
    <property type="entry name" value="Peptidase_M61"/>
</dbReference>
<feature type="signal peptide" evidence="1">
    <location>
        <begin position="1"/>
        <end position="25"/>
    </location>
</feature>
<dbReference type="SUPFAM" id="SSF50156">
    <property type="entry name" value="PDZ domain-like"/>
    <property type="match status" value="1"/>
</dbReference>
<evidence type="ECO:0000256" key="1">
    <source>
        <dbReference type="SAM" id="SignalP"/>
    </source>
</evidence>
<dbReference type="Pfam" id="PF17899">
    <property type="entry name" value="Peptidase_M61_N"/>
    <property type="match status" value="1"/>
</dbReference>
<dbReference type="Gene3D" id="2.30.42.10">
    <property type="match status" value="1"/>
</dbReference>
<evidence type="ECO:0000313" key="4">
    <source>
        <dbReference type="EMBL" id="MFC6035175.1"/>
    </source>
</evidence>
<comment type="caution">
    <text evidence="4">The sequence shown here is derived from an EMBL/GenBank/DDBJ whole genome shotgun (WGS) entry which is preliminary data.</text>
</comment>
<dbReference type="InterPro" id="IPR040756">
    <property type="entry name" value="Peptidase_M61_N"/>
</dbReference>
<dbReference type="Pfam" id="PF05299">
    <property type="entry name" value="Peptidase_M61"/>
    <property type="match status" value="1"/>
</dbReference>
<dbReference type="InterPro" id="IPR007963">
    <property type="entry name" value="Peptidase_M61_catalytic"/>
</dbReference>
<reference evidence="4 5" key="1">
    <citation type="submission" date="2024-09" db="EMBL/GenBank/DDBJ databases">
        <authorList>
            <person name="Zhang Z.-H."/>
        </authorList>
    </citation>
    <scope>NUCLEOTIDE SEQUENCE [LARGE SCALE GENOMIC DNA]</scope>
    <source>
        <strain evidence="4 5">HHTR114</strain>
    </source>
</reference>
<keyword evidence="1" id="KW-0732">Signal</keyword>
<sequence length="617" mass="68647">MKNQIAAFAGLLGVFSLATAMPAAAENAPVVYHASFENAAHHEARITASFRDLAEGPFVFRMSRASPGRYALHEFAKNVYEVSAVDGKGRALKLEQRDPYSWRVEGHDGAVTVSYTLYADRADGTYSQIDRTHAHLNMPATFVWSEGLEDRAIEISFATPNGRWKAATQLPPAGGRSRFTAPNLQYLMDSPTELSDFDLRSWKLSDGQTIRLAIHHDGNADDMDRYAQEAKKIVAEQIAIFGEAPKFDHGVYTFIADYLPHISGDGMEHRNSTIISSSNGLYESDFAQISTLSHEFFHAWNVERMRPAELEPFDFARANPTPSLWFAEGFTNYYGDIARARSGVTPVDDYLDDLAGTLTFIINAPGREVGSPQSMSLEAAFVDAARAIDPDNRANMFVSYYPYGEVIAVALDLTLRTEFENITLDDYMRHMWKLHGVTEKPYTHDDLRKGLADVTGDADFAAAFFASYIEDGELPDFAPLFAEAGFKLEAADPEKASLGGVSFEEKGDALFIASNTLTGTPLYEAGLDRGDEILSVGRFTIDSEDEYEKAMKRHEPGQEVAIRFRSRGEEFTANATFATDQTLKITPYEKVKMDITDAQKAFRKSWLKTEINPDEED</sequence>
<evidence type="ECO:0000259" key="3">
    <source>
        <dbReference type="Pfam" id="PF17899"/>
    </source>
</evidence>
<dbReference type="Gene3D" id="2.60.40.3650">
    <property type="match status" value="1"/>
</dbReference>
<dbReference type="SUPFAM" id="SSF55486">
    <property type="entry name" value="Metalloproteases ('zincins'), catalytic domain"/>
    <property type="match status" value="1"/>
</dbReference>
<dbReference type="Proteomes" id="UP001596116">
    <property type="component" value="Unassembled WGS sequence"/>
</dbReference>
<dbReference type="InterPro" id="IPR036034">
    <property type="entry name" value="PDZ_sf"/>
</dbReference>
<proteinExistence type="predicted"/>
<protein>
    <submittedName>
        <fullName evidence="4">M61 family metallopeptidase</fullName>
    </submittedName>
</protein>
<dbReference type="RefSeq" id="WP_379879497.1">
    <property type="nucleotide sequence ID" value="NZ_JBHPON010000001.1"/>
</dbReference>
<feature type="domain" description="Peptidase M61 catalytic" evidence="2">
    <location>
        <begin position="289"/>
        <end position="407"/>
    </location>
</feature>
<keyword evidence="5" id="KW-1185">Reference proteome</keyword>
<feature type="chain" id="PRO_5047540410" evidence="1">
    <location>
        <begin position="26"/>
        <end position="617"/>
    </location>
</feature>
<organism evidence="4 5">
    <name type="scientific">Hyphococcus aureus</name>
    <dbReference type="NCBI Taxonomy" id="2666033"/>
    <lineage>
        <taxon>Bacteria</taxon>
        <taxon>Pseudomonadati</taxon>
        <taxon>Pseudomonadota</taxon>
        <taxon>Alphaproteobacteria</taxon>
        <taxon>Parvularculales</taxon>
        <taxon>Parvularculaceae</taxon>
        <taxon>Hyphococcus</taxon>
    </lineage>
</organism>
<dbReference type="PIRSF" id="PIRSF016493">
    <property type="entry name" value="Glycyl_aminpptds"/>
    <property type="match status" value="1"/>
</dbReference>
<dbReference type="Gene3D" id="1.10.390.10">
    <property type="entry name" value="Neutral Protease Domain 2"/>
    <property type="match status" value="1"/>
</dbReference>
<dbReference type="EMBL" id="JBHPON010000001">
    <property type="protein sequence ID" value="MFC6035175.1"/>
    <property type="molecule type" value="Genomic_DNA"/>
</dbReference>